<name>A0A1J5T1K0_9ZZZZ</name>
<gene>
    <name evidence="4" type="primary">motB_7</name>
    <name evidence="4" type="ORF">GALL_80450</name>
</gene>
<dbReference type="AlphaFoldDB" id="A0A1J5T1K0"/>
<dbReference type="PROSITE" id="PS51123">
    <property type="entry name" value="OMPA_2"/>
    <property type="match status" value="1"/>
</dbReference>
<protein>
    <submittedName>
        <fullName evidence="4">Motility protein B</fullName>
    </submittedName>
</protein>
<organism evidence="4">
    <name type="scientific">mine drainage metagenome</name>
    <dbReference type="NCBI Taxonomy" id="410659"/>
    <lineage>
        <taxon>unclassified sequences</taxon>
        <taxon>metagenomes</taxon>
        <taxon>ecological metagenomes</taxon>
    </lineage>
</organism>
<dbReference type="Gene3D" id="3.30.1330.60">
    <property type="entry name" value="OmpA-like domain"/>
    <property type="match status" value="1"/>
</dbReference>
<dbReference type="NCBIfam" id="NF006544">
    <property type="entry name" value="PRK09039.1-3"/>
    <property type="match status" value="1"/>
</dbReference>
<feature type="coiled-coil region" evidence="1">
    <location>
        <begin position="54"/>
        <end position="81"/>
    </location>
</feature>
<dbReference type="Pfam" id="PF00691">
    <property type="entry name" value="OmpA"/>
    <property type="match status" value="1"/>
</dbReference>
<dbReference type="InterPro" id="IPR006665">
    <property type="entry name" value="OmpA-like"/>
</dbReference>
<evidence type="ECO:0000313" key="4">
    <source>
        <dbReference type="EMBL" id="OIR10117.1"/>
    </source>
</evidence>
<evidence type="ECO:0000256" key="2">
    <source>
        <dbReference type="SAM" id="Phobius"/>
    </source>
</evidence>
<reference evidence="4" key="1">
    <citation type="submission" date="2016-10" db="EMBL/GenBank/DDBJ databases">
        <title>Sequence of Gallionella enrichment culture.</title>
        <authorList>
            <person name="Poehlein A."/>
            <person name="Muehling M."/>
            <person name="Daniel R."/>
        </authorList>
    </citation>
    <scope>NUCLEOTIDE SEQUENCE</scope>
</reference>
<dbReference type="InterPro" id="IPR050330">
    <property type="entry name" value="Bact_OuterMem_StrucFunc"/>
</dbReference>
<keyword evidence="2" id="KW-0472">Membrane</keyword>
<dbReference type="NCBIfam" id="NF006543">
    <property type="entry name" value="PRK09039.1-2"/>
    <property type="match status" value="1"/>
</dbReference>
<feature type="transmembrane region" description="Helical" evidence="2">
    <location>
        <begin position="21"/>
        <end position="43"/>
    </location>
</feature>
<evidence type="ECO:0000259" key="3">
    <source>
        <dbReference type="PROSITE" id="PS51123"/>
    </source>
</evidence>
<sequence length="358" mass="39782">MAASSRRRRREINIWPGFVDALASLLLVIIFVLLVFVLTQFYLGEALTGRDKTISDLSRQLNALTTQLDVEKRQNAELTVNLGKSQQDLKTVTADRDRIQVEANKVAMLQNDLDAMTALKAELERKVAELGAKADQAQGQLAQEQKLSESARAQAALLNQQMEAMKQELDKIAQALQASESLSATQKIQIADLGKRLNAALANKVAELARYRSEFFGRLRKILGDRPGIRIEGDRFVFQSELLFASGSADLGDNGRQQLTQLAAGLKTLIKQIPPDINWVLRVDGHTDRQPIHNPRFQSNWELSTARAVSVVKFLASQGIPQNRLAAAGFGEFDPIDPGNSPTAYAKNRRIEIRMDQR</sequence>
<evidence type="ECO:0000256" key="1">
    <source>
        <dbReference type="SAM" id="Coils"/>
    </source>
</evidence>
<keyword evidence="2" id="KW-1133">Transmembrane helix</keyword>
<dbReference type="PANTHER" id="PTHR30329">
    <property type="entry name" value="STATOR ELEMENT OF FLAGELLAR MOTOR COMPLEX"/>
    <property type="match status" value="1"/>
</dbReference>
<dbReference type="SUPFAM" id="SSF103088">
    <property type="entry name" value="OmpA-like"/>
    <property type="match status" value="1"/>
</dbReference>
<dbReference type="EMBL" id="MLJW01000024">
    <property type="protein sequence ID" value="OIR10117.1"/>
    <property type="molecule type" value="Genomic_DNA"/>
</dbReference>
<feature type="coiled-coil region" evidence="1">
    <location>
        <begin position="106"/>
        <end position="182"/>
    </location>
</feature>
<dbReference type="PANTHER" id="PTHR30329:SF21">
    <property type="entry name" value="LIPOPROTEIN YIAD-RELATED"/>
    <property type="match status" value="1"/>
</dbReference>
<comment type="caution">
    <text evidence="4">The sequence shown here is derived from an EMBL/GenBank/DDBJ whole genome shotgun (WGS) entry which is preliminary data.</text>
</comment>
<keyword evidence="2" id="KW-0812">Transmembrane</keyword>
<feature type="domain" description="OmpA-like" evidence="3">
    <location>
        <begin position="232"/>
        <end position="358"/>
    </location>
</feature>
<keyword evidence="1" id="KW-0175">Coiled coil</keyword>
<accession>A0A1J5T1K0</accession>
<dbReference type="InterPro" id="IPR036737">
    <property type="entry name" value="OmpA-like_sf"/>
</dbReference>
<dbReference type="CDD" id="cd07185">
    <property type="entry name" value="OmpA_C-like"/>
    <property type="match status" value="1"/>
</dbReference>
<proteinExistence type="predicted"/>